<dbReference type="OrthoDB" id="5793358at2"/>
<dbReference type="Pfam" id="PF08378">
    <property type="entry name" value="NERD"/>
    <property type="match status" value="1"/>
</dbReference>
<feature type="region of interest" description="Disordered" evidence="1">
    <location>
        <begin position="34"/>
        <end position="62"/>
    </location>
</feature>
<evidence type="ECO:0000313" key="4">
    <source>
        <dbReference type="Proteomes" id="UP000320580"/>
    </source>
</evidence>
<dbReference type="InterPro" id="IPR011528">
    <property type="entry name" value="NERD"/>
</dbReference>
<sequence>MVAWLDLGSGHLEVARPELRRQVMEILAHRVPGQAERAVPAGRAPKDPPRASPPPPLPPLTDWDDLALHRPGALVRDKLTSEGPGLFQRLLESILRRPSEWDSWRKGLEGERKVGKELRRFAGHGWQVLHSVPLSSGHDIDHLLIGPGGVFTLNTKNFRGRRVWVGDDMVKVDHGKGRPYPMKARRESERASKALSVHCGFPVLVTPLLVFVRPAELKIEAVHGKVRVYNERTLAALAPISRVMDVRRIEQIYAVARHRQTWLDA</sequence>
<evidence type="ECO:0000313" key="3">
    <source>
        <dbReference type="EMBL" id="QDY81256.1"/>
    </source>
</evidence>
<dbReference type="Proteomes" id="UP000320580">
    <property type="component" value="Chromosome"/>
</dbReference>
<name>A0A5B8JIA0_9ACTN</name>
<dbReference type="EMBL" id="CP042266">
    <property type="protein sequence ID" value="QDY81256.1"/>
    <property type="molecule type" value="Genomic_DNA"/>
</dbReference>
<keyword evidence="4" id="KW-1185">Reference proteome</keyword>
<gene>
    <name evidence="3" type="ORF">FQU76_23680</name>
</gene>
<reference evidence="3 4" key="1">
    <citation type="submission" date="2019-07" db="EMBL/GenBank/DDBJ databases">
        <authorList>
            <person name="Zhu P."/>
        </authorList>
    </citation>
    <scope>NUCLEOTIDE SEQUENCE [LARGE SCALE GENOMIC DNA]</scope>
    <source>
        <strain evidence="3 4">SSL-25</strain>
    </source>
</reference>
<proteinExistence type="predicted"/>
<accession>A0A5B8JIA0</accession>
<evidence type="ECO:0000259" key="2">
    <source>
        <dbReference type="PROSITE" id="PS50965"/>
    </source>
</evidence>
<evidence type="ECO:0000256" key="1">
    <source>
        <dbReference type="SAM" id="MobiDB-lite"/>
    </source>
</evidence>
<dbReference type="KEGG" id="sqz:FQU76_23680"/>
<organism evidence="3 4">
    <name type="scientific">Streptomyces qinzhouensis</name>
    <dbReference type="NCBI Taxonomy" id="2599401"/>
    <lineage>
        <taxon>Bacteria</taxon>
        <taxon>Bacillati</taxon>
        <taxon>Actinomycetota</taxon>
        <taxon>Actinomycetes</taxon>
        <taxon>Kitasatosporales</taxon>
        <taxon>Streptomycetaceae</taxon>
        <taxon>Streptomyces</taxon>
    </lineage>
</organism>
<protein>
    <submittedName>
        <fullName evidence="3">NERD domain-containing protein</fullName>
    </submittedName>
</protein>
<dbReference type="AlphaFoldDB" id="A0A5B8JIA0"/>
<feature type="compositionally biased region" description="Pro residues" evidence="1">
    <location>
        <begin position="50"/>
        <end position="59"/>
    </location>
</feature>
<dbReference type="PROSITE" id="PS50965">
    <property type="entry name" value="NERD"/>
    <property type="match status" value="1"/>
</dbReference>
<feature type="domain" description="NERD" evidence="2">
    <location>
        <begin position="106"/>
        <end position="218"/>
    </location>
</feature>